<dbReference type="PANTHER" id="PTHR13298:SF11">
    <property type="entry name" value="RAPAMYCIN-INSENSITIVE COMPANION OF MTOR"/>
    <property type="match status" value="1"/>
</dbReference>
<dbReference type="InterPro" id="IPR029453">
    <property type="entry name" value="Rictor_IV"/>
</dbReference>
<dbReference type="InterPro" id="IPR011989">
    <property type="entry name" value="ARM-like"/>
</dbReference>
<dbReference type="EMBL" id="CAXHBF010000591">
    <property type="protein sequence ID" value="CAK9856920.1"/>
    <property type="molecule type" value="Genomic_DNA"/>
</dbReference>
<name>A0ABP1A1L2_9BRYO</name>
<protein>
    <recommendedName>
        <fullName evidence="1">Rapamycin-insensitive companion of mTOR domain-containing protein</fullName>
    </recommendedName>
</protein>
<sequence length="623" mass="69430">MNDAKGLLFIESDRRATLFHDIAKEVEQLVICNGSGWNSNSAINPTQLVFRFKSCNHSMCREYFTFLGRIGCSDQGKVLIDNSALFEHITSLGGKRPLDYLSRVAITATSKELRVYIYTILLALLRAHPVDSSRYIIDILLYQLAQEEGQNMNPYLLNILEEAAQDPKILTLIIAQKPALFTPEMIKLRIRSLSQEEGIDYLQSKNIVSTLINNWTTKESMKYALNMESALARALNKTYIQRKAHNIDKIVISVTDVVGPKSVIRDERTLASSSMLGPEAVDVEGLLRIPFNIEVKLTTAATNPTSPASQATSEYLRVDSFLGHSDGARKKSMSIVQNQVQAIRPNASSPTSDAYLDDLPVTLNNEHLYDWSVCKPQHRQSNFVILPDNKFAVSVPDQPVTWVFSRTQSPGDSYVESSHDTKGTAVVYLVEVQYYLTIETGLPIYVPITRHAFGELARTQKGCNLLHEFKILDTQLSIARNESADEDSRRAALWTLGHICASDYGCAAICEYDSRFIDWLVSFATNSKNFALRGTAFYTLGLLSRSKRGFSKLLQLNWLSSSFDSFAAIAIPQNLSVMFQFQGSVETDTSTPASAAGTVKLELTTAELEVYNLIIKVSCYSAI</sequence>
<dbReference type="Proteomes" id="UP001497522">
    <property type="component" value="Unassembled WGS sequence"/>
</dbReference>
<reference evidence="2" key="1">
    <citation type="submission" date="2024-03" db="EMBL/GenBank/DDBJ databases">
        <authorList>
            <consortium name="ELIXIR-Norway"/>
            <consortium name="Elixir Norway"/>
        </authorList>
    </citation>
    <scope>NUCLEOTIDE SEQUENCE</scope>
</reference>
<feature type="domain" description="Rapamycin-insensitive companion of mTOR" evidence="1">
    <location>
        <begin position="490"/>
        <end position="560"/>
    </location>
</feature>
<dbReference type="InterPro" id="IPR028268">
    <property type="entry name" value="Pianissimo_fam"/>
</dbReference>
<evidence type="ECO:0000313" key="3">
    <source>
        <dbReference type="Proteomes" id="UP001497522"/>
    </source>
</evidence>
<proteinExistence type="predicted"/>
<dbReference type="Pfam" id="PF14663">
    <property type="entry name" value="RasGEF_N_2"/>
    <property type="match status" value="1"/>
</dbReference>
<dbReference type="PANTHER" id="PTHR13298">
    <property type="entry name" value="CYTOSOLIC REGULATOR PIANISSIMO"/>
    <property type="match status" value="1"/>
</dbReference>
<dbReference type="SUPFAM" id="SSF48371">
    <property type="entry name" value="ARM repeat"/>
    <property type="match status" value="1"/>
</dbReference>
<gene>
    <name evidence="2" type="ORF">CSSPJE1EN2_LOCUS26852</name>
</gene>
<dbReference type="InterPro" id="IPR029452">
    <property type="entry name" value="RICTOR_V"/>
</dbReference>
<dbReference type="SMART" id="SM01310">
    <property type="entry name" value="RICTOR_V"/>
    <property type="match status" value="1"/>
</dbReference>
<dbReference type="SMART" id="SM01303">
    <property type="entry name" value="RasGEF_N_2"/>
    <property type="match status" value="1"/>
</dbReference>
<organism evidence="2 3">
    <name type="scientific">Sphagnum jensenii</name>
    <dbReference type="NCBI Taxonomy" id="128206"/>
    <lineage>
        <taxon>Eukaryota</taxon>
        <taxon>Viridiplantae</taxon>
        <taxon>Streptophyta</taxon>
        <taxon>Embryophyta</taxon>
        <taxon>Bryophyta</taxon>
        <taxon>Sphagnophytina</taxon>
        <taxon>Sphagnopsida</taxon>
        <taxon>Sphagnales</taxon>
        <taxon>Sphagnaceae</taxon>
        <taxon>Sphagnum</taxon>
    </lineage>
</organism>
<dbReference type="InterPro" id="IPR016024">
    <property type="entry name" value="ARM-type_fold"/>
</dbReference>
<dbReference type="Pfam" id="PF14668">
    <property type="entry name" value="RICTOR_V"/>
    <property type="match status" value="1"/>
</dbReference>
<evidence type="ECO:0000313" key="2">
    <source>
        <dbReference type="EMBL" id="CAK9856920.1"/>
    </source>
</evidence>
<comment type="caution">
    <text evidence="2">The sequence shown here is derived from an EMBL/GenBank/DDBJ whole genome shotgun (WGS) entry which is preliminary data.</text>
</comment>
<keyword evidence="3" id="KW-1185">Reference proteome</keyword>
<dbReference type="Gene3D" id="1.25.10.10">
    <property type="entry name" value="Leucine-rich Repeat Variant"/>
    <property type="match status" value="1"/>
</dbReference>
<evidence type="ECO:0000259" key="1">
    <source>
        <dbReference type="SMART" id="SM01310"/>
    </source>
</evidence>
<accession>A0ABP1A1L2</accession>